<comment type="cofactor">
    <cofactor evidence="4">
        <name>a divalent metal cation</name>
        <dbReference type="ChEBI" id="CHEBI:60240"/>
    </cofactor>
</comment>
<dbReference type="InterPro" id="IPR024654">
    <property type="entry name" value="Calcineurin-like_PHP_lpxH"/>
</dbReference>
<dbReference type="AlphaFoldDB" id="A0A8T8E5E1"/>
<accession>A0A8T8E5E1</accession>
<dbReference type="GeneID" id="62874953"/>
<evidence type="ECO:0000256" key="3">
    <source>
        <dbReference type="ARBA" id="ARBA00022801"/>
    </source>
</evidence>
<keyword evidence="3" id="KW-0378">Hydrolase</keyword>
<gene>
    <name evidence="6" type="ORF">JMJ58_07475</name>
</gene>
<evidence type="ECO:0000259" key="5">
    <source>
        <dbReference type="Pfam" id="PF12850"/>
    </source>
</evidence>
<feature type="domain" description="Calcineurin-like phosphoesterase" evidence="5">
    <location>
        <begin position="2"/>
        <end position="145"/>
    </location>
</feature>
<keyword evidence="2 4" id="KW-0479">Metal-binding</keyword>
<keyword evidence="7" id="KW-1185">Reference proteome</keyword>
<dbReference type="CDD" id="cd00841">
    <property type="entry name" value="MPP_YfcE"/>
    <property type="match status" value="1"/>
</dbReference>
<protein>
    <recommendedName>
        <fullName evidence="4">Phosphoesterase</fullName>
        <ecNumber evidence="4">3.1.4.-</ecNumber>
    </recommendedName>
</protein>
<evidence type="ECO:0000313" key="6">
    <source>
        <dbReference type="EMBL" id="QRV16700.1"/>
    </source>
</evidence>
<dbReference type="InterPro" id="IPR020935">
    <property type="entry name" value="PdiEstase_YfcE_CS"/>
</dbReference>
<dbReference type="Proteomes" id="UP000637819">
    <property type="component" value="Chromosome"/>
</dbReference>
<name>A0A8T8E5E1_9EURY</name>
<evidence type="ECO:0000256" key="1">
    <source>
        <dbReference type="ARBA" id="ARBA00008950"/>
    </source>
</evidence>
<dbReference type="PANTHER" id="PTHR11124">
    <property type="entry name" value="VACUOLAR SORTING PROTEIN VPS29"/>
    <property type="match status" value="1"/>
</dbReference>
<proteinExistence type="inferred from homology"/>
<dbReference type="GO" id="GO:0046872">
    <property type="term" value="F:metal ion binding"/>
    <property type="evidence" value="ECO:0007669"/>
    <property type="project" value="UniProtKB-KW"/>
</dbReference>
<dbReference type="OrthoDB" id="19174at2157"/>
<dbReference type="SUPFAM" id="SSF56300">
    <property type="entry name" value="Metallo-dependent phosphatases"/>
    <property type="match status" value="1"/>
</dbReference>
<evidence type="ECO:0000256" key="4">
    <source>
        <dbReference type="RuleBase" id="RU362039"/>
    </source>
</evidence>
<comment type="similarity">
    <text evidence="1 4">Belongs to the metallophosphoesterase superfamily. YfcE family.</text>
</comment>
<sequence>MIAIFSDTHSGDGHELEGEALTAVREADTVIHAGDFTSEAALEAVQSECDLLYAVHGNADSAAVRERLPTARTVEAGGVRFAVTHRRDGGETGLAMFGRSRDADVVVFGHSHLPTVTETEDLLLLNPGSHADPRGNRPGFAVLEERADGAALEGKICEPDGTILESFELAVSASSDGEDTAR</sequence>
<dbReference type="Pfam" id="PF12850">
    <property type="entry name" value="Metallophos_2"/>
    <property type="match status" value="1"/>
</dbReference>
<dbReference type="Gene3D" id="3.60.21.10">
    <property type="match status" value="1"/>
</dbReference>
<dbReference type="GO" id="GO:0016787">
    <property type="term" value="F:hydrolase activity"/>
    <property type="evidence" value="ECO:0007669"/>
    <property type="project" value="UniProtKB-UniRule"/>
</dbReference>
<dbReference type="NCBIfam" id="TIGR00040">
    <property type="entry name" value="yfcE"/>
    <property type="match status" value="1"/>
</dbReference>
<dbReference type="EC" id="3.1.4.-" evidence="4"/>
<dbReference type="EMBL" id="CP069188">
    <property type="protein sequence ID" value="QRV16700.1"/>
    <property type="molecule type" value="Genomic_DNA"/>
</dbReference>
<organism evidence="6 7">
    <name type="scientific">Haloterrigena salifodinae</name>
    <dbReference type="NCBI Taxonomy" id="2675099"/>
    <lineage>
        <taxon>Archaea</taxon>
        <taxon>Methanobacteriati</taxon>
        <taxon>Methanobacteriota</taxon>
        <taxon>Stenosarchaea group</taxon>
        <taxon>Halobacteria</taxon>
        <taxon>Halobacteriales</taxon>
        <taxon>Natrialbaceae</taxon>
        <taxon>Haloterrigena</taxon>
    </lineage>
</organism>
<dbReference type="InterPro" id="IPR000979">
    <property type="entry name" value="Phosphodiesterase_MJ0936/Vps29"/>
</dbReference>
<dbReference type="PROSITE" id="PS01269">
    <property type="entry name" value="UPF0025"/>
    <property type="match status" value="1"/>
</dbReference>
<dbReference type="InterPro" id="IPR029052">
    <property type="entry name" value="Metallo-depent_PP-like"/>
</dbReference>
<dbReference type="KEGG" id="hsal:JMJ58_07475"/>
<evidence type="ECO:0000256" key="2">
    <source>
        <dbReference type="ARBA" id="ARBA00022723"/>
    </source>
</evidence>
<dbReference type="InterPro" id="IPR041802">
    <property type="entry name" value="MPP_YfcE"/>
</dbReference>
<evidence type="ECO:0000313" key="7">
    <source>
        <dbReference type="Proteomes" id="UP000637819"/>
    </source>
</evidence>
<dbReference type="RefSeq" id="WP_204748902.1">
    <property type="nucleotide sequence ID" value="NZ_CP069188.1"/>
</dbReference>
<reference evidence="6 7" key="1">
    <citation type="submission" date="2021-01" db="EMBL/GenBank/DDBJ databases">
        <title>Genome Sequence and Methylation Pattern of Haloterrigena salifodinae BOL5-1, An Extremely Halophilic Archaeon from a Bolivian Salt Mine.</title>
        <authorList>
            <person name="DasSarma P."/>
            <person name="Anton B.P."/>
            <person name="DasSarma S.L."/>
            <person name="von Ehrenheim H.A.L."/>
            <person name="Martinez F.L."/>
            <person name="Guzman D."/>
            <person name="Roberts R.J."/>
            <person name="DasSarma S."/>
        </authorList>
    </citation>
    <scope>NUCLEOTIDE SEQUENCE [LARGE SCALE GENOMIC DNA]</scope>
    <source>
        <strain evidence="6 7">BOL5-1</strain>
    </source>
</reference>